<dbReference type="Gene3D" id="4.10.60.10">
    <property type="entry name" value="Zinc finger, CCHC-type"/>
    <property type="match status" value="1"/>
</dbReference>
<dbReference type="GO" id="GO:0003824">
    <property type="term" value="F:catalytic activity"/>
    <property type="evidence" value="ECO:0007669"/>
    <property type="project" value="InterPro"/>
</dbReference>
<feature type="region of interest" description="Disordered" evidence="2">
    <location>
        <begin position="285"/>
        <end position="453"/>
    </location>
</feature>
<dbReference type="PROSITE" id="PS50158">
    <property type="entry name" value="ZF_CCHC"/>
    <property type="match status" value="1"/>
</dbReference>
<dbReference type="Proteomes" id="UP000193560">
    <property type="component" value="Unassembled WGS sequence"/>
</dbReference>
<evidence type="ECO:0000313" key="4">
    <source>
        <dbReference type="EMBL" id="ORZ06210.1"/>
    </source>
</evidence>
<dbReference type="Gene3D" id="3.60.10.10">
    <property type="entry name" value="Endonuclease/exonuclease/phosphatase"/>
    <property type="match status" value="1"/>
</dbReference>
<feature type="compositionally biased region" description="Low complexity" evidence="2">
    <location>
        <begin position="389"/>
        <end position="402"/>
    </location>
</feature>
<dbReference type="GO" id="GO:0003676">
    <property type="term" value="F:nucleic acid binding"/>
    <property type="evidence" value="ECO:0007669"/>
    <property type="project" value="InterPro"/>
</dbReference>
<keyword evidence="1" id="KW-0863">Zinc-finger</keyword>
<evidence type="ECO:0000259" key="3">
    <source>
        <dbReference type="PROSITE" id="PS50158"/>
    </source>
</evidence>
<feature type="compositionally biased region" description="Polar residues" evidence="2">
    <location>
        <begin position="372"/>
        <end position="388"/>
    </location>
</feature>
<comment type="caution">
    <text evidence="4">The sequence shown here is derived from an EMBL/GenBank/DDBJ whole genome shotgun (WGS) entry which is preliminary data.</text>
</comment>
<keyword evidence="5" id="KW-1185">Reference proteome</keyword>
<keyword evidence="1" id="KW-0479">Metal-binding</keyword>
<dbReference type="SUPFAM" id="SSF56219">
    <property type="entry name" value="DNase I-like"/>
    <property type="match status" value="1"/>
</dbReference>
<dbReference type="SMART" id="SM00343">
    <property type="entry name" value="ZnF_C2HC"/>
    <property type="match status" value="2"/>
</dbReference>
<proteinExistence type="predicted"/>
<evidence type="ECO:0000256" key="1">
    <source>
        <dbReference type="PROSITE-ProRule" id="PRU00047"/>
    </source>
</evidence>
<name>A0A1X2I155_9FUNG</name>
<reference evidence="4 5" key="1">
    <citation type="submission" date="2016-07" db="EMBL/GenBank/DDBJ databases">
        <title>Pervasive Adenine N6-methylation of Active Genes in Fungi.</title>
        <authorList>
            <consortium name="DOE Joint Genome Institute"/>
            <person name="Mondo S.J."/>
            <person name="Dannebaum R.O."/>
            <person name="Kuo R.C."/>
            <person name="Labutti K."/>
            <person name="Haridas S."/>
            <person name="Kuo A."/>
            <person name="Salamov A."/>
            <person name="Ahrendt S.R."/>
            <person name="Lipzen A."/>
            <person name="Sullivan W."/>
            <person name="Andreopoulos W.B."/>
            <person name="Clum A."/>
            <person name="Lindquist E."/>
            <person name="Daum C."/>
            <person name="Ramamoorthy G.K."/>
            <person name="Gryganskyi A."/>
            <person name="Culley D."/>
            <person name="Magnuson J.K."/>
            <person name="James T.Y."/>
            <person name="O'Malley M.A."/>
            <person name="Stajich J.E."/>
            <person name="Spatafora J.W."/>
            <person name="Visel A."/>
            <person name="Grigoriev I.V."/>
        </authorList>
    </citation>
    <scope>NUCLEOTIDE SEQUENCE [LARGE SCALE GENOMIC DNA]</scope>
    <source>
        <strain evidence="4 5">NRRL 1336</strain>
    </source>
</reference>
<protein>
    <recommendedName>
        <fullName evidence="3">CCHC-type domain-containing protein</fullName>
    </recommendedName>
</protein>
<dbReference type="SUPFAM" id="SSF57756">
    <property type="entry name" value="Retrovirus zinc finger-like domains"/>
    <property type="match status" value="1"/>
</dbReference>
<dbReference type="InterPro" id="IPR036875">
    <property type="entry name" value="Znf_CCHC_sf"/>
</dbReference>
<keyword evidence="1" id="KW-0862">Zinc</keyword>
<evidence type="ECO:0000313" key="5">
    <source>
        <dbReference type="Proteomes" id="UP000193560"/>
    </source>
</evidence>
<dbReference type="InterPro" id="IPR001878">
    <property type="entry name" value="Znf_CCHC"/>
</dbReference>
<dbReference type="InterPro" id="IPR036691">
    <property type="entry name" value="Endo/exonu/phosph_ase_sf"/>
</dbReference>
<organism evidence="4 5">
    <name type="scientific">Absidia repens</name>
    <dbReference type="NCBI Taxonomy" id="90262"/>
    <lineage>
        <taxon>Eukaryota</taxon>
        <taxon>Fungi</taxon>
        <taxon>Fungi incertae sedis</taxon>
        <taxon>Mucoromycota</taxon>
        <taxon>Mucoromycotina</taxon>
        <taxon>Mucoromycetes</taxon>
        <taxon>Mucorales</taxon>
        <taxon>Cunninghamellaceae</taxon>
        <taxon>Absidia</taxon>
    </lineage>
</organism>
<feature type="compositionally biased region" description="Polar residues" evidence="2">
    <location>
        <begin position="299"/>
        <end position="338"/>
    </location>
</feature>
<gene>
    <name evidence="4" type="ORF">BCR42DRAFT_397853</name>
</gene>
<sequence>MWSSHGSFRQNQNTRLTPNSGQTWAQIAQATPQHQRSARVSLLANTTSTPTTATSTNTSNIIRTRLFRTGRNDGSFFVDVSSRPESESALFQLILKQFPSCRGAAPFREGRRRFIEVNLDPLQPIDISTFKTTGLKFADGKQILPSVALPDRANPKRVTLSRMPFLSKDEIHQGLTTTLKLYGKVIDVGVLTDPISGMYLGSGYAIIDTTTPQTGSPYPPLVHNLPWPGLQNGFLATCESMTNFCKYCHKDGHVRDNCPTAPPIRLCYNCKRPGHIAAYCPDTSSHLEAPPTSVPSPMLTHQHSAAATRLSPSALANQQPTPTSASNSPARSDASTSDDTPEDQLQEGSSSPSSDSDDFSEINQAIRDTGSPAGNSNMEVSSIISNHGPSTSDDPSTTDAADFTLFPDTQHQPSSLTPPPTTQKQSSTNLQEDRSFLQDHNTSSSSKKAHTKPINFKMGSLNCRSLIKINSPKTRTDMIRYLYSQSLSILAVQESHATETHQPTLNRHFPHHNQTLWTSNCGLISFSPDYQLNSIPFTTNSRCLAARITNPANRFPPFFVLVIYAPSTSPSDRQHFYAQLTSLLHAPTSPLPLDQLIILGDFNYSLISPNRTLHRVGEWSRLLSTHFTNCLSIHSDNHLLPTFHHTVAPHPPTIDHIFASHTMAQSVCSSSVEFMSPVWTDHCLITATFQLHSNTPIGKGVWRANPIFTSHKAFQHALHTHLNKIIPALDSYTPQAQWEKIKTSVRQFTKRYGRTHTSWRIKTLKSLQSGRNALLRTKSNTPSIKRQLYWHNQLIAHLQQEQTSILQLRSHTQWVEKSEKSPKYLARKIRTRQIQQTMPALHNPHSTSESERTDDPEIMKRYASTFYNNLFAKEPSPLVTPSFPPSYGTSCDLSPFPHGFFEPLAPLWLVSSMAPKYSHASQWNSYAALSVTVVWAS</sequence>
<dbReference type="OrthoDB" id="2443300at2759"/>
<feature type="region of interest" description="Disordered" evidence="2">
    <location>
        <begin position="1"/>
        <end position="20"/>
    </location>
</feature>
<accession>A0A1X2I155</accession>
<dbReference type="STRING" id="90262.A0A1X2I155"/>
<dbReference type="AlphaFoldDB" id="A0A1X2I155"/>
<feature type="domain" description="CCHC-type" evidence="3">
    <location>
        <begin position="267"/>
        <end position="282"/>
    </location>
</feature>
<evidence type="ECO:0000256" key="2">
    <source>
        <dbReference type="SAM" id="MobiDB-lite"/>
    </source>
</evidence>
<dbReference type="GO" id="GO:0008270">
    <property type="term" value="F:zinc ion binding"/>
    <property type="evidence" value="ECO:0007669"/>
    <property type="project" value="UniProtKB-KW"/>
</dbReference>
<dbReference type="EMBL" id="MCGE01000040">
    <property type="protein sequence ID" value="ORZ06210.1"/>
    <property type="molecule type" value="Genomic_DNA"/>
</dbReference>